<evidence type="ECO:0000256" key="2">
    <source>
        <dbReference type="ARBA" id="ARBA00022801"/>
    </source>
</evidence>
<dbReference type="Proteomes" id="UP000634136">
    <property type="component" value="Unassembled WGS sequence"/>
</dbReference>
<dbReference type="Gene3D" id="3.40.50.1110">
    <property type="entry name" value="SGNH hydrolase"/>
    <property type="match status" value="1"/>
</dbReference>
<proteinExistence type="inferred from homology"/>
<keyword evidence="3" id="KW-0443">Lipid metabolism</keyword>
<dbReference type="PANTHER" id="PTHR45648">
    <property type="entry name" value="GDSL LIPASE/ACYLHYDROLASE FAMILY PROTEIN (AFU_ORTHOLOGUE AFUA_4G14700)"/>
    <property type="match status" value="1"/>
</dbReference>
<keyword evidence="3" id="KW-0442">Lipid degradation</keyword>
<evidence type="ECO:0000313" key="5">
    <source>
        <dbReference type="EMBL" id="KAF7829020.1"/>
    </source>
</evidence>
<dbReference type="AlphaFoldDB" id="A0A834TUY8"/>
<comment type="similarity">
    <text evidence="1">Belongs to the 'GDSL' lipolytic enzyme family.</text>
</comment>
<organism evidence="5 6">
    <name type="scientific">Senna tora</name>
    <dbReference type="NCBI Taxonomy" id="362788"/>
    <lineage>
        <taxon>Eukaryota</taxon>
        <taxon>Viridiplantae</taxon>
        <taxon>Streptophyta</taxon>
        <taxon>Embryophyta</taxon>
        <taxon>Tracheophyta</taxon>
        <taxon>Spermatophyta</taxon>
        <taxon>Magnoliopsida</taxon>
        <taxon>eudicotyledons</taxon>
        <taxon>Gunneridae</taxon>
        <taxon>Pentapetalae</taxon>
        <taxon>rosids</taxon>
        <taxon>fabids</taxon>
        <taxon>Fabales</taxon>
        <taxon>Fabaceae</taxon>
        <taxon>Caesalpinioideae</taxon>
        <taxon>Cassia clade</taxon>
        <taxon>Senna</taxon>
    </lineage>
</organism>
<dbReference type="OrthoDB" id="1600564at2759"/>
<protein>
    <submittedName>
        <fullName evidence="5">GDSL esterase/lipase</fullName>
    </submittedName>
</protein>
<dbReference type="GO" id="GO:0016788">
    <property type="term" value="F:hydrolase activity, acting on ester bonds"/>
    <property type="evidence" value="ECO:0007669"/>
    <property type="project" value="InterPro"/>
</dbReference>
<evidence type="ECO:0000256" key="3">
    <source>
        <dbReference type="ARBA" id="ARBA00022963"/>
    </source>
</evidence>
<accession>A0A834TUY8</accession>
<dbReference type="SUPFAM" id="SSF52266">
    <property type="entry name" value="SGNH hydrolase"/>
    <property type="match status" value="1"/>
</dbReference>
<dbReference type="InterPro" id="IPR051058">
    <property type="entry name" value="GDSL_Est/Lipase"/>
</dbReference>
<reference evidence="5" key="1">
    <citation type="submission" date="2020-09" db="EMBL/GenBank/DDBJ databases">
        <title>Genome-Enabled Discovery of Anthraquinone Biosynthesis in Senna tora.</title>
        <authorList>
            <person name="Kang S.-H."/>
            <person name="Pandey R.P."/>
            <person name="Lee C.-M."/>
            <person name="Sim J.-S."/>
            <person name="Jeong J.-T."/>
            <person name="Choi B.-S."/>
            <person name="Jung M."/>
            <person name="Ginzburg D."/>
            <person name="Zhao K."/>
            <person name="Won S.Y."/>
            <person name="Oh T.-J."/>
            <person name="Yu Y."/>
            <person name="Kim N.-H."/>
            <person name="Lee O.R."/>
            <person name="Lee T.-H."/>
            <person name="Bashyal P."/>
            <person name="Kim T.-S."/>
            <person name="Lee W.-H."/>
            <person name="Kawkins C."/>
            <person name="Kim C.-K."/>
            <person name="Kim J.S."/>
            <person name="Ahn B.O."/>
            <person name="Rhee S.Y."/>
            <person name="Sohng J.K."/>
        </authorList>
    </citation>
    <scope>NUCLEOTIDE SEQUENCE</scope>
    <source>
        <tissue evidence="5">Leaf</tissue>
    </source>
</reference>
<feature type="signal peptide" evidence="4">
    <location>
        <begin position="1"/>
        <end position="20"/>
    </location>
</feature>
<dbReference type="PANTHER" id="PTHR45648:SF180">
    <property type="entry name" value="OS04G0561800 PROTEIN"/>
    <property type="match status" value="1"/>
</dbReference>
<comment type="caution">
    <text evidence="5">The sequence shown here is derived from an EMBL/GenBank/DDBJ whole genome shotgun (WGS) entry which is preliminary data.</text>
</comment>
<feature type="chain" id="PRO_5032878515" evidence="4">
    <location>
        <begin position="21"/>
        <end position="366"/>
    </location>
</feature>
<evidence type="ECO:0000313" key="6">
    <source>
        <dbReference type="Proteomes" id="UP000634136"/>
    </source>
</evidence>
<dbReference type="InterPro" id="IPR001087">
    <property type="entry name" value="GDSL"/>
</dbReference>
<dbReference type="InterPro" id="IPR036514">
    <property type="entry name" value="SGNH_hydro_sf"/>
</dbReference>
<dbReference type="InterPro" id="IPR035669">
    <property type="entry name" value="SGNH_plant_lipase-like"/>
</dbReference>
<dbReference type="GO" id="GO:0016042">
    <property type="term" value="P:lipid catabolic process"/>
    <property type="evidence" value="ECO:0007669"/>
    <property type="project" value="UniProtKB-KW"/>
</dbReference>
<evidence type="ECO:0000256" key="1">
    <source>
        <dbReference type="ARBA" id="ARBA00008668"/>
    </source>
</evidence>
<sequence length="366" mass="40130">MAKSFLLLLLFLGMVGLSLNDNTDPLVPALYIFGDSTFDVGTNNFLSDSKAKADYKYYGIDFPNSEATGRFSNGYNTADYVAKLLGFDLSPPPFFYLAQNDSNHFKSEILKGVNFASAGSGLQDNTGKDLFTKVIAMGEQIQQFASVQGNISEYLNDTAEARVKNSLFLFSVGSNDIFEFFAANPSANDTQIQLFLNTLITTYETHLENVVKLGARKLGIVSVPPIGCVPVLRLKNAIQNFECVNGLNAFALAFQTALETLLQNLKSQWPDLNYSLGKSFELTITMIHNPRLKEVRSACCGNSSATLRAKIDCGPNTELCENRRKYLFWDSHHPTDAASKLAALTLVTGGPEFVTPTNFSLLVLPS</sequence>
<name>A0A834TUY8_9FABA</name>
<gene>
    <name evidence="5" type="ORF">G2W53_020184</name>
</gene>
<keyword evidence="6" id="KW-1185">Reference proteome</keyword>
<keyword evidence="2" id="KW-0378">Hydrolase</keyword>
<dbReference type="EMBL" id="JAAIUW010000006">
    <property type="protein sequence ID" value="KAF7829020.1"/>
    <property type="molecule type" value="Genomic_DNA"/>
</dbReference>
<keyword evidence="4" id="KW-0732">Signal</keyword>
<dbReference type="Pfam" id="PF00657">
    <property type="entry name" value="Lipase_GDSL"/>
    <property type="match status" value="1"/>
</dbReference>
<evidence type="ECO:0000256" key="4">
    <source>
        <dbReference type="SAM" id="SignalP"/>
    </source>
</evidence>
<dbReference type="CDD" id="cd01837">
    <property type="entry name" value="SGNH_plant_lipase_like"/>
    <property type="match status" value="1"/>
</dbReference>